<dbReference type="EMBL" id="FOJA01000001">
    <property type="protein sequence ID" value="SEV90126.1"/>
    <property type="molecule type" value="Genomic_DNA"/>
</dbReference>
<dbReference type="OrthoDB" id="382688at2157"/>
<dbReference type="AlphaFoldDB" id="A0A1I0MPW3"/>
<name>A0A1I0MPW3_9EURY</name>
<evidence type="ECO:0000313" key="1">
    <source>
        <dbReference type="EMBL" id="SEV90126.1"/>
    </source>
</evidence>
<dbReference type="RefSeq" id="WP_089667327.1">
    <property type="nucleotide sequence ID" value="NZ_FOJA01000001.1"/>
</dbReference>
<evidence type="ECO:0000313" key="2">
    <source>
        <dbReference type="Proteomes" id="UP000198518"/>
    </source>
</evidence>
<keyword evidence="2" id="KW-1185">Reference proteome</keyword>
<organism evidence="1 2">
    <name type="scientific">Halobacterium jilantaiense</name>
    <dbReference type="NCBI Taxonomy" id="355548"/>
    <lineage>
        <taxon>Archaea</taxon>
        <taxon>Methanobacteriati</taxon>
        <taxon>Methanobacteriota</taxon>
        <taxon>Stenosarchaea group</taxon>
        <taxon>Halobacteria</taxon>
        <taxon>Halobacteriales</taxon>
        <taxon>Halobacteriaceae</taxon>
        <taxon>Halobacterium</taxon>
    </lineage>
</organism>
<protein>
    <submittedName>
        <fullName evidence="1">Uncharacterized protein</fullName>
    </submittedName>
</protein>
<gene>
    <name evidence="1" type="ORF">SAMN04487945_0241</name>
</gene>
<dbReference type="Proteomes" id="UP000198518">
    <property type="component" value="Unassembled WGS sequence"/>
</dbReference>
<reference evidence="1 2" key="1">
    <citation type="submission" date="2016-10" db="EMBL/GenBank/DDBJ databases">
        <authorList>
            <person name="de Groot N.N."/>
        </authorList>
    </citation>
    <scope>NUCLEOTIDE SEQUENCE [LARGE SCALE GENOMIC DNA]</scope>
    <source>
        <strain evidence="1 2">CGMCC 1.5337</strain>
    </source>
</reference>
<proteinExistence type="predicted"/>
<sequence length="257" mass="28548">MVVKPDGRVGLTDDETAVERAADACSEHLSEETPELFDAMREHSSGVASAVADSDGVPGAALDDEDAVAHLREFVRAQYDDDWFGTLGEHGSEQGLTWAAFRTAARRFGELLALQSFARFHTAEAAFREARGRRSDGETAVEEAEEALQYRNEMGGVQGEESFESLVDDAREAYTAAQNHLESGAAAMRRAHALRTASACYREEYDVESDELAFVSLDDDLDWEYRELRHGRDRLANRLSRLESDVGDLVDHPRYGR</sequence>
<accession>A0A1I0MPW3</accession>